<gene>
    <name evidence="1" type="ORF">SAMN04487910_1462</name>
</gene>
<organism evidence="1 2">
    <name type="scientific">Aquimarina amphilecti</name>
    <dbReference type="NCBI Taxonomy" id="1038014"/>
    <lineage>
        <taxon>Bacteria</taxon>
        <taxon>Pseudomonadati</taxon>
        <taxon>Bacteroidota</taxon>
        <taxon>Flavobacteriia</taxon>
        <taxon>Flavobacteriales</taxon>
        <taxon>Flavobacteriaceae</taxon>
        <taxon>Aquimarina</taxon>
    </lineage>
</organism>
<evidence type="ECO:0000313" key="2">
    <source>
        <dbReference type="Proteomes" id="UP000198521"/>
    </source>
</evidence>
<proteinExistence type="predicted"/>
<sequence length="45" mass="4938">MKKNIKTLKLKKTKISLLNLNKIKGGGISLASRRALCHTTATQLC</sequence>
<evidence type="ECO:0000313" key="1">
    <source>
        <dbReference type="EMBL" id="SEK91486.1"/>
    </source>
</evidence>
<reference evidence="1 2" key="1">
    <citation type="submission" date="2016-10" db="EMBL/GenBank/DDBJ databases">
        <authorList>
            <person name="de Groot N.N."/>
        </authorList>
    </citation>
    <scope>NUCLEOTIDE SEQUENCE [LARGE SCALE GENOMIC DNA]</scope>
    <source>
        <strain evidence="1 2">DSM 25232</strain>
    </source>
</reference>
<accession>A0A1H7KYA3</accession>
<dbReference type="Proteomes" id="UP000198521">
    <property type="component" value="Unassembled WGS sequence"/>
</dbReference>
<dbReference type="AlphaFoldDB" id="A0A1H7KYA3"/>
<name>A0A1H7KYA3_AQUAM</name>
<protein>
    <submittedName>
        <fullName evidence="1">Uncharacterized protein</fullName>
    </submittedName>
</protein>
<keyword evidence="2" id="KW-1185">Reference proteome</keyword>
<dbReference type="EMBL" id="FOAB01000002">
    <property type="protein sequence ID" value="SEK91486.1"/>
    <property type="molecule type" value="Genomic_DNA"/>
</dbReference>